<name>A0AAV7R6F6_PLEWA</name>
<reference evidence="1" key="1">
    <citation type="journal article" date="2022" name="bioRxiv">
        <title>Sequencing and chromosome-scale assembly of the giantPleurodeles waltlgenome.</title>
        <authorList>
            <person name="Brown T."/>
            <person name="Elewa A."/>
            <person name="Iarovenko S."/>
            <person name="Subramanian E."/>
            <person name="Araus A.J."/>
            <person name="Petzold A."/>
            <person name="Susuki M."/>
            <person name="Suzuki K.-i.T."/>
            <person name="Hayashi T."/>
            <person name="Toyoda A."/>
            <person name="Oliveira C."/>
            <person name="Osipova E."/>
            <person name="Leigh N.D."/>
            <person name="Simon A."/>
            <person name="Yun M.H."/>
        </authorList>
    </citation>
    <scope>NUCLEOTIDE SEQUENCE</scope>
    <source>
        <strain evidence="1">20211129_DDA</strain>
        <tissue evidence="1">Liver</tissue>
    </source>
</reference>
<organism evidence="1 2">
    <name type="scientific">Pleurodeles waltl</name>
    <name type="common">Iberian ribbed newt</name>
    <dbReference type="NCBI Taxonomy" id="8319"/>
    <lineage>
        <taxon>Eukaryota</taxon>
        <taxon>Metazoa</taxon>
        <taxon>Chordata</taxon>
        <taxon>Craniata</taxon>
        <taxon>Vertebrata</taxon>
        <taxon>Euteleostomi</taxon>
        <taxon>Amphibia</taxon>
        <taxon>Batrachia</taxon>
        <taxon>Caudata</taxon>
        <taxon>Salamandroidea</taxon>
        <taxon>Salamandridae</taxon>
        <taxon>Pleurodelinae</taxon>
        <taxon>Pleurodeles</taxon>
    </lineage>
</organism>
<dbReference type="EMBL" id="JANPWB010000009">
    <property type="protein sequence ID" value="KAJ1147834.1"/>
    <property type="molecule type" value="Genomic_DNA"/>
</dbReference>
<evidence type="ECO:0000313" key="2">
    <source>
        <dbReference type="Proteomes" id="UP001066276"/>
    </source>
</evidence>
<sequence length="222" mass="24520">MRPDYCLQTSEWPSQQCHIAPKPSLAHIWGNIEKTGARNEHYLSAGLHGSARFELKATNVTKREERRGRGLTAGQDGRHYVRLCLARGRLSVYCLIRRCWQVRAWRALLRGAPGLLLAARERRSDRSSREETRAGLLTVAPARAERRAGGRADVEARSSFWRCVAGRGAVQGAERAGGRGGPRPLPEVCDRVWNCAWGPLGDVVVSRPYNTLGYGGADAGSY</sequence>
<gene>
    <name evidence="1" type="ORF">NDU88_000685</name>
</gene>
<dbReference type="AlphaFoldDB" id="A0AAV7R6F6"/>
<protein>
    <submittedName>
        <fullName evidence="1">Uncharacterized protein</fullName>
    </submittedName>
</protein>
<proteinExistence type="predicted"/>
<keyword evidence="2" id="KW-1185">Reference proteome</keyword>
<evidence type="ECO:0000313" key="1">
    <source>
        <dbReference type="EMBL" id="KAJ1147834.1"/>
    </source>
</evidence>
<accession>A0AAV7R6F6</accession>
<comment type="caution">
    <text evidence="1">The sequence shown here is derived from an EMBL/GenBank/DDBJ whole genome shotgun (WGS) entry which is preliminary data.</text>
</comment>
<dbReference type="Proteomes" id="UP001066276">
    <property type="component" value="Chromosome 5"/>
</dbReference>